<organism evidence="4 5">
    <name type="scientific">Penicillium malachiteum</name>
    <dbReference type="NCBI Taxonomy" id="1324776"/>
    <lineage>
        <taxon>Eukaryota</taxon>
        <taxon>Fungi</taxon>
        <taxon>Dikarya</taxon>
        <taxon>Ascomycota</taxon>
        <taxon>Pezizomycotina</taxon>
        <taxon>Eurotiomycetes</taxon>
        <taxon>Eurotiomycetidae</taxon>
        <taxon>Eurotiales</taxon>
        <taxon>Aspergillaceae</taxon>
        <taxon>Penicillium</taxon>
    </lineage>
</organism>
<dbReference type="EMBL" id="JAQJAN010000011">
    <property type="protein sequence ID" value="KAJ5719266.1"/>
    <property type="molecule type" value="Genomic_DNA"/>
</dbReference>
<evidence type="ECO:0000313" key="4">
    <source>
        <dbReference type="EMBL" id="KAJ5719266.1"/>
    </source>
</evidence>
<dbReference type="AlphaFoldDB" id="A0AAD6HIQ2"/>
<dbReference type="GO" id="GO:0005576">
    <property type="term" value="C:extracellular region"/>
    <property type="evidence" value="ECO:0007669"/>
    <property type="project" value="UniProtKB-SubCell"/>
</dbReference>
<dbReference type="SUPFAM" id="SSF63829">
    <property type="entry name" value="Calcium-dependent phosphotriesterase"/>
    <property type="match status" value="1"/>
</dbReference>
<sequence>MNPSSILLLKFQTSVNYADYFISVQSIYIDAKDRLWVLDTGRAQTADGDLLPSSHGGPKIVGINITTNEVFQTILFPQDVVYPESYLNDVRFDLRSSITESGQGVAYLTDSSFTYNNGIVVVDLGTEESWRHLNTLSWVKPDPNFEVTIWGDTVQTQSTGADGITVSADGETLYFGVVSGRYIYSVPTVRLRDHTSINAAIKATAAVNCLVQKGVSDGYEVDSNGYIYVGSFESNAINVFFPDNLTVSTFVRDPRIGWTDTLSVVSLSSNETGSGTTKGYLYFTENQLWRSTRQKPYGLFRVPLPDGGQRVSLGAS</sequence>
<protein>
    <recommendedName>
        <fullName evidence="6">Major royal jelly protein</fullName>
    </recommendedName>
</protein>
<accession>A0AAD6HIQ2</accession>
<comment type="similarity">
    <text evidence="2">Belongs to the major royal jelly protein family.</text>
</comment>
<keyword evidence="3" id="KW-0964">Secreted</keyword>
<keyword evidence="5" id="KW-1185">Reference proteome</keyword>
<evidence type="ECO:0000313" key="5">
    <source>
        <dbReference type="Proteomes" id="UP001215712"/>
    </source>
</evidence>
<evidence type="ECO:0008006" key="6">
    <source>
        <dbReference type="Google" id="ProtNLM"/>
    </source>
</evidence>
<proteinExistence type="inferred from homology"/>
<dbReference type="PANTHER" id="PTHR10009:SF18">
    <property type="entry name" value="PROTEIN YELLOW-LIKE PROTEIN"/>
    <property type="match status" value="1"/>
</dbReference>
<comment type="subcellular location">
    <subcellularLocation>
        <location evidence="1">Secreted</location>
    </subcellularLocation>
</comment>
<dbReference type="Pfam" id="PF03022">
    <property type="entry name" value="MRJP"/>
    <property type="match status" value="1"/>
</dbReference>
<evidence type="ECO:0000256" key="3">
    <source>
        <dbReference type="ARBA" id="ARBA00022525"/>
    </source>
</evidence>
<reference evidence="4" key="1">
    <citation type="journal article" date="2023" name="IMA Fungus">
        <title>Comparative genomic study of the Penicillium genus elucidates a diverse pangenome and 15 lateral gene transfer events.</title>
        <authorList>
            <person name="Petersen C."/>
            <person name="Sorensen T."/>
            <person name="Nielsen M.R."/>
            <person name="Sondergaard T.E."/>
            <person name="Sorensen J.L."/>
            <person name="Fitzpatrick D.A."/>
            <person name="Frisvad J.C."/>
            <person name="Nielsen K.L."/>
        </authorList>
    </citation>
    <scope>NUCLEOTIDE SEQUENCE</scope>
    <source>
        <strain evidence="4">IBT 17514</strain>
    </source>
</reference>
<dbReference type="Proteomes" id="UP001215712">
    <property type="component" value="Unassembled WGS sequence"/>
</dbReference>
<dbReference type="Gene3D" id="2.120.10.30">
    <property type="entry name" value="TolB, C-terminal domain"/>
    <property type="match status" value="1"/>
</dbReference>
<dbReference type="InterPro" id="IPR011042">
    <property type="entry name" value="6-blade_b-propeller_TolB-like"/>
</dbReference>
<comment type="caution">
    <text evidence="4">The sequence shown here is derived from an EMBL/GenBank/DDBJ whole genome shotgun (WGS) entry which is preliminary data.</text>
</comment>
<dbReference type="InterPro" id="IPR017996">
    <property type="entry name" value="MRJP/yellow-related"/>
</dbReference>
<dbReference type="PANTHER" id="PTHR10009">
    <property type="entry name" value="PROTEIN YELLOW-RELATED"/>
    <property type="match status" value="1"/>
</dbReference>
<name>A0AAD6HIQ2_9EURO</name>
<reference evidence="4" key="2">
    <citation type="submission" date="2023-01" db="EMBL/GenBank/DDBJ databases">
        <authorList>
            <person name="Petersen C."/>
        </authorList>
    </citation>
    <scope>NUCLEOTIDE SEQUENCE</scope>
    <source>
        <strain evidence="4">IBT 17514</strain>
    </source>
</reference>
<gene>
    <name evidence="4" type="ORF">N7493_007721</name>
</gene>
<evidence type="ECO:0000256" key="2">
    <source>
        <dbReference type="ARBA" id="ARBA00009127"/>
    </source>
</evidence>
<evidence type="ECO:0000256" key="1">
    <source>
        <dbReference type="ARBA" id="ARBA00004613"/>
    </source>
</evidence>